<reference evidence="5 6" key="1">
    <citation type="submission" date="2019-12" db="EMBL/GenBank/DDBJ databases">
        <authorList>
            <person name="Kun Z."/>
        </authorList>
    </citation>
    <scope>NUCLEOTIDE SEQUENCE [LARGE SCALE GENOMIC DNA]</scope>
    <source>
        <strain evidence="5 6">YIM 123512</strain>
    </source>
</reference>
<comment type="caution">
    <text evidence="5">The sequence shown here is derived from an EMBL/GenBank/DDBJ whole genome shotgun (WGS) entry which is preliminary data.</text>
</comment>
<keyword evidence="6" id="KW-1185">Reference proteome</keyword>
<evidence type="ECO:0000259" key="3">
    <source>
        <dbReference type="Pfam" id="PF00501"/>
    </source>
</evidence>
<dbReference type="PANTHER" id="PTHR43767">
    <property type="entry name" value="LONG-CHAIN-FATTY-ACID--COA LIGASE"/>
    <property type="match status" value="1"/>
</dbReference>
<dbReference type="FunFam" id="3.30.300.30:FF:000008">
    <property type="entry name" value="2,3-dihydroxybenzoate-AMP ligase"/>
    <property type="match status" value="1"/>
</dbReference>
<name>A0A6L7F465_9ACTN</name>
<dbReference type="AlphaFoldDB" id="A0A6L7F465"/>
<comment type="similarity">
    <text evidence="1">Belongs to the ATP-dependent AMP-binding enzyme family.</text>
</comment>
<sequence length="517" mass="54806">MVATVDYEHPVALHADGSPVERLEDLPRRRALATPDLVAVSAVDGDLTFAGLDALSSRVAQALLRDGVRPGDRVAYLGENSAALLAVLYGAAKAGAVPTALNTRLAPPEYDYILGDADPAVLVLGAAHAHLADRAPHASVTDLDAWLGDVPATDPGHARGTDETALMFYSSGTTGRPKGVELTGSAIGHAMAPMTQVCGMELGSVATAPVPFFHVAGLMLAMTSTVAGCTLLLRNPASMAELRSFLVDERVSHAVLVPTLLQMLLSEPGVQDADWSRLRYVIYGSSPIPRPVIEEATRVFGCEFVQSYGLTETTGGVTVLDGRDHLDPDTSRLASAGRAFRTAEVRVVDPVSLADVPPGTRGEVLVRGPMVMKGYWRNPEATRAVLSDDGWLRTGDSGSVDESGYLHLHDRLKDMIVSGGENVYPAEVESVITGHPGVAQVAVVGVPSEKWGESPIAVVVRGPWAHVEADELIAWTRERLAHYKCPVAVAFVDALPVNASGKLLKHQLRAEYAGRLV</sequence>
<dbReference type="Gene3D" id="3.40.50.12780">
    <property type="entry name" value="N-terminal domain of ligase-like"/>
    <property type="match status" value="1"/>
</dbReference>
<evidence type="ECO:0000313" key="5">
    <source>
        <dbReference type="EMBL" id="MXG92079.1"/>
    </source>
</evidence>
<dbReference type="Pfam" id="PF00501">
    <property type="entry name" value="AMP-binding"/>
    <property type="match status" value="1"/>
</dbReference>
<dbReference type="InterPro" id="IPR000873">
    <property type="entry name" value="AMP-dep_synth/lig_dom"/>
</dbReference>
<proteinExistence type="inferred from homology"/>
<feature type="domain" description="AMP-dependent synthetase/ligase" evidence="3">
    <location>
        <begin position="29"/>
        <end position="376"/>
    </location>
</feature>
<dbReference type="PANTHER" id="PTHR43767:SF1">
    <property type="entry name" value="NONRIBOSOMAL PEPTIDE SYNTHASE PES1 (EUROFUNG)-RELATED"/>
    <property type="match status" value="1"/>
</dbReference>
<dbReference type="GO" id="GO:0016878">
    <property type="term" value="F:acid-thiol ligase activity"/>
    <property type="evidence" value="ECO:0007669"/>
    <property type="project" value="UniProtKB-ARBA"/>
</dbReference>
<evidence type="ECO:0000256" key="2">
    <source>
        <dbReference type="ARBA" id="ARBA00022598"/>
    </source>
</evidence>
<gene>
    <name evidence="5" type="ORF">GRQ65_21270</name>
</gene>
<evidence type="ECO:0000256" key="1">
    <source>
        <dbReference type="ARBA" id="ARBA00006432"/>
    </source>
</evidence>
<dbReference type="Gene3D" id="3.30.300.30">
    <property type="match status" value="1"/>
</dbReference>
<dbReference type="PROSITE" id="PS00455">
    <property type="entry name" value="AMP_BINDING"/>
    <property type="match status" value="1"/>
</dbReference>
<evidence type="ECO:0000313" key="6">
    <source>
        <dbReference type="Proteomes" id="UP000473325"/>
    </source>
</evidence>
<dbReference type="InterPro" id="IPR025110">
    <property type="entry name" value="AMP-bd_C"/>
</dbReference>
<dbReference type="InterPro" id="IPR050237">
    <property type="entry name" value="ATP-dep_AMP-bd_enzyme"/>
</dbReference>
<dbReference type="InterPro" id="IPR042099">
    <property type="entry name" value="ANL_N_sf"/>
</dbReference>
<feature type="domain" description="AMP-binding enzyme C-terminal" evidence="4">
    <location>
        <begin position="427"/>
        <end position="502"/>
    </location>
</feature>
<dbReference type="InterPro" id="IPR020845">
    <property type="entry name" value="AMP-binding_CS"/>
</dbReference>
<keyword evidence="2" id="KW-0436">Ligase</keyword>
<dbReference type="SUPFAM" id="SSF56801">
    <property type="entry name" value="Acetyl-CoA synthetase-like"/>
    <property type="match status" value="1"/>
</dbReference>
<protein>
    <submittedName>
        <fullName evidence="5">AMP-binding protein</fullName>
    </submittedName>
</protein>
<dbReference type="Proteomes" id="UP000473325">
    <property type="component" value="Unassembled WGS sequence"/>
</dbReference>
<dbReference type="InterPro" id="IPR045851">
    <property type="entry name" value="AMP-bd_C_sf"/>
</dbReference>
<evidence type="ECO:0000259" key="4">
    <source>
        <dbReference type="Pfam" id="PF13193"/>
    </source>
</evidence>
<organism evidence="5 6">
    <name type="scientific">Nocardioides flavescens</name>
    <dbReference type="NCBI Taxonomy" id="2691959"/>
    <lineage>
        <taxon>Bacteria</taxon>
        <taxon>Bacillati</taxon>
        <taxon>Actinomycetota</taxon>
        <taxon>Actinomycetes</taxon>
        <taxon>Propionibacteriales</taxon>
        <taxon>Nocardioidaceae</taxon>
        <taxon>Nocardioides</taxon>
    </lineage>
</organism>
<accession>A0A6L7F465</accession>
<dbReference type="EMBL" id="WUEK01000017">
    <property type="protein sequence ID" value="MXG92079.1"/>
    <property type="molecule type" value="Genomic_DNA"/>
</dbReference>
<dbReference type="Pfam" id="PF13193">
    <property type="entry name" value="AMP-binding_C"/>
    <property type="match status" value="1"/>
</dbReference>